<dbReference type="InterPro" id="IPR008995">
    <property type="entry name" value="Mo/tungstate-bd_C_term_dom"/>
</dbReference>
<dbReference type="InterPro" id="IPR003593">
    <property type="entry name" value="AAA+_ATPase"/>
</dbReference>
<dbReference type="InterPro" id="IPR027417">
    <property type="entry name" value="P-loop_NTPase"/>
</dbReference>
<comment type="subcellular location">
    <subcellularLocation>
        <location evidence="1">Cell inner membrane</location>
        <topology evidence="1">Peripheral membrane protein</topology>
    </subcellularLocation>
</comment>
<dbReference type="PANTHER" id="PTHR42781">
    <property type="entry name" value="SPERMIDINE/PUTRESCINE IMPORT ATP-BINDING PROTEIN POTA"/>
    <property type="match status" value="1"/>
</dbReference>
<comment type="similarity">
    <text evidence="2">Belongs to the ABC transporter superfamily.</text>
</comment>
<gene>
    <name evidence="7" type="ORF">SAMN02983003_1418</name>
</gene>
<dbReference type="STRING" id="665118.SAMN02983003_1418"/>
<dbReference type="GO" id="GO:0043190">
    <property type="term" value="C:ATP-binding cassette (ABC) transporter complex"/>
    <property type="evidence" value="ECO:0007669"/>
    <property type="project" value="InterPro"/>
</dbReference>
<dbReference type="PROSITE" id="PS50893">
    <property type="entry name" value="ABC_TRANSPORTER_2"/>
    <property type="match status" value="1"/>
</dbReference>
<dbReference type="EMBL" id="FPKU01000001">
    <property type="protein sequence ID" value="SFZ83033.1"/>
    <property type="molecule type" value="Genomic_DNA"/>
</dbReference>
<organism evidence="7 8">
    <name type="scientific">Devosia enhydra</name>
    <dbReference type="NCBI Taxonomy" id="665118"/>
    <lineage>
        <taxon>Bacteria</taxon>
        <taxon>Pseudomonadati</taxon>
        <taxon>Pseudomonadota</taxon>
        <taxon>Alphaproteobacteria</taxon>
        <taxon>Hyphomicrobiales</taxon>
        <taxon>Devosiaceae</taxon>
        <taxon>Devosia</taxon>
    </lineage>
</organism>
<dbReference type="InterPro" id="IPR003439">
    <property type="entry name" value="ABC_transporter-like_ATP-bd"/>
</dbReference>
<evidence type="ECO:0000256" key="2">
    <source>
        <dbReference type="ARBA" id="ARBA00005417"/>
    </source>
</evidence>
<dbReference type="SMART" id="SM00382">
    <property type="entry name" value="AAA"/>
    <property type="match status" value="1"/>
</dbReference>
<evidence type="ECO:0000313" key="7">
    <source>
        <dbReference type="EMBL" id="SFZ83033.1"/>
    </source>
</evidence>
<name>A0A1K2HVX5_9HYPH</name>
<dbReference type="Pfam" id="PF00005">
    <property type="entry name" value="ABC_tran"/>
    <property type="match status" value="1"/>
</dbReference>
<dbReference type="AlphaFoldDB" id="A0A1K2HVX5"/>
<keyword evidence="3" id="KW-0813">Transport</keyword>
<dbReference type="RefSeq" id="WP_072340208.1">
    <property type="nucleotide sequence ID" value="NZ_FPKU01000001.1"/>
</dbReference>
<dbReference type="GO" id="GO:0005524">
    <property type="term" value="F:ATP binding"/>
    <property type="evidence" value="ECO:0007669"/>
    <property type="project" value="UniProtKB-KW"/>
</dbReference>
<evidence type="ECO:0000256" key="5">
    <source>
        <dbReference type="ARBA" id="ARBA00022840"/>
    </source>
</evidence>
<dbReference type="Pfam" id="PF08402">
    <property type="entry name" value="TOBE_2"/>
    <property type="match status" value="1"/>
</dbReference>
<dbReference type="InterPro" id="IPR017871">
    <property type="entry name" value="ABC_transporter-like_CS"/>
</dbReference>
<keyword evidence="4" id="KW-0547">Nucleotide-binding</keyword>
<evidence type="ECO:0000256" key="4">
    <source>
        <dbReference type="ARBA" id="ARBA00022741"/>
    </source>
</evidence>
<evidence type="ECO:0000256" key="3">
    <source>
        <dbReference type="ARBA" id="ARBA00022448"/>
    </source>
</evidence>
<protein>
    <submittedName>
        <fullName evidence="7">Iron(III) transport system ATP-binding protein</fullName>
    </submittedName>
</protein>
<evidence type="ECO:0000259" key="6">
    <source>
        <dbReference type="PROSITE" id="PS50893"/>
    </source>
</evidence>
<evidence type="ECO:0000313" key="8">
    <source>
        <dbReference type="Proteomes" id="UP000183447"/>
    </source>
</evidence>
<accession>A0A1K2HVX5</accession>
<proteinExistence type="inferred from homology"/>
<dbReference type="InterPro" id="IPR050093">
    <property type="entry name" value="ABC_SmlMolc_Importer"/>
</dbReference>
<dbReference type="SUPFAM" id="SSF50331">
    <property type="entry name" value="MOP-like"/>
    <property type="match status" value="1"/>
</dbReference>
<dbReference type="Gene3D" id="3.40.50.300">
    <property type="entry name" value="P-loop containing nucleotide triphosphate hydrolases"/>
    <property type="match status" value="1"/>
</dbReference>
<keyword evidence="5 7" id="KW-0067">ATP-binding</keyword>
<dbReference type="InterPro" id="IPR013611">
    <property type="entry name" value="Transp-assoc_OB_typ2"/>
</dbReference>
<dbReference type="OrthoDB" id="9802264at2"/>
<dbReference type="PANTHER" id="PTHR42781:SF4">
    <property type="entry name" value="SPERMIDINE_PUTRESCINE IMPORT ATP-BINDING PROTEIN POTA"/>
    <property type="match status" value="1"/>
</dbReference>
<keyword evidence="8" id="KW-1185">Reference proteome</keyword>
<reference evidence="7 8" key="1">
    <citation type="submission" date="2016-11" db="EMBL/GenBank/DDBJ databases">
        <authorList>
            <person name="Jaros S."/>
            <person name="Januszkiewicz K."/>
            <person name="Wedrychowicz H."/>
        </authorList>
    </citation>
    <scope>NUCLEOTIDE SEQUENCE [LARGE SCALE GENOMIC DNA]</scope>
    <source>
        <strain evidence="7 8">ATCC 23634</strain>
    </source>
</reference>
<feature type="domain" description="ABC transporter" evidence="6">
    <location>
        <begin position="4"/>
        <end position="238"/>
    </location>
</feature>
<dbReference type="PROSITE" id="PS00211">
    <property type="entry name" value="ABC_TRANSPORTER_1"/>
    <property type="match status" value="1"/>
</dbReference>
<dbReference type="GO" id="GO:0016887">
    <property type="term" value="F:ATP hydrolysis activity"/>
    <property type="evidence" value="ECO:0007669"/>
    <property type="project" value="InterPro"/>
</dbReference>
<dbReference type="FunFam" id="3.40.50.300:FF:000042">
    <property type="entry name" value="Maltose/maltodextrin ABC transporter, ATP-binding protein"/>
    <property type="match status" value="1"/>
</dbReference>
<dbReference type="SUPFAM" id="SSF52540">
    <property type="entry name" value="P-loop containing nucleoside triphosphate hydrolases"/>
    <property type="match status" value="1"/>
</dbReference>
<dbReference type="Proteomes" id="UP000183447">
    <property type="component" value="Unassembled WGS sequence"/>
</dbReference>
<sequence>MASVDVIAATKSFGKTPVLRGVDLAIADGEFLALLGPSGCGKTTLLRLIAGLERLGSGEIRIDGEVMEGPGRFVDPEDRHLGMVFQSYALWPHMSVRRNVEFGLAMRGVARPERRQRVASALAAVGLTGLEDRRPQALSGGQRQRAALARCIALSPRIILLDEPLANLDAHLRHAMQQEFRRLHRETGTTFVFVTHDQSEAMALADRVAVMDKGQLQQVGTPEALYAEPATAMVAAFVGKGALLPVAVEGRSQGGSLSITLAGHRIESRGDAAPGPGLLCLRPDDVVIVPANFPGSLPARVAEVSYRGGHYAVDLVLPALPGHRIEASMRHAPQPGEAVSLQFEGGWVLAAPDAVRAEAA</sequence>
<dbReference type="GO" id="GO:0140359">
    <property type="term" value="F:ABC-type transporter activity"/>
    <property type="evidence" value="ECO:0007669"/>
    <property type="project" value="UniProtKB-ARBA"/>
</dbReference>
<evidence type="ECO:0000256" key="1">
    <source>
        <dbReference type="ARBA" id="ARBA00004417"/>
    </source>
</evidence>